<sequence length="296" mass="34989">MLQHDVELKKFDLHTNKVLKRDFYKDRVVTACPLCGSTWHIKYGFYNGIQRYKCKVCEKTFSRTTNSLWSYSKKNTRTWLEFTELMTENKTLKFCAEKLNISIGTAFYWRHKILKALSIDSIPDSLSGVVHIGKVIVKENFKGCRDAEILAEATPRENIWVIGAKGQEDTMFIKPIFKHHWNKVAFNEKVYSKIEKNSYIAAYGDSNINSVAMRHNKSKSIKVEKEYRIKYIWPNLKKWLSIFHGVASKYLQRYLSFFILMNLDKVHDYMDLIYDRLSEGNRFIRTEEIRIMNSPF</sequence>
<proteinExistence type="predicted"/>
<evidence type="ECO:0008006" key="3">
    <source>
        <dbReference type="Google" id="ProtNLM"/>
    </source>
</evidence>
<protein>
    <recommendedName>
        <fullName evidence="3">Transposase</fullName>
    </recommendedName>
</protein>
<evidence type="ECO:0000313" key="1">
    <source>
        <dbReference type="EMBL" id="GFP74097.1"/>
    </source>
</evidence>
<accession>A0A6V8SA12</accession>
<dbReference type="Proteomes" id="UP000580568">
    <property type="component" value="Unassembled WGS sequence"/>
</dbReference>
<organism evidence="1 2">
    <name type="scientific">Clostridium fungisolvens</name>
    <dbReference type="NCBI Taxonomy" id="1604897"/>
    <lineage>
        <taxon>Bacteria</taxon>
        <taxon>Bacillati</taxon>
        <taxon>Bacillota</taxon>
        <taxon>Clostridia</taxon>
        <taxon>Eubacteriales</taxon>
        <taxon>Clostridiaceae</taxon>
        <taxon>Clostridium</taxon>
    </lineage>
</organism>
<dbReference type="AlphaFoldDB" id="A0A6V8SA12"/>
<evidence type="ECO:0000313" key="2">
    <source>
        <dbReference type="Proteomes" id="UP000580568"/>
    </source>
</evidence>
<keyword evidence="2" id="KW-1185">Reference proteome</keyword>
<comment type="caution">
    <text evidence="1">The sequence shown here is derived from an EMBL/GenBank/DDBJ whole genome shotgun (WGS) entry which is preliminary data.</text>
</comment>
<gene>
    <name evidence="1" type="ORF">bsdtw1_00136</name>
</gene>
<reference evidence="1 2" key="1">
    <citation type="submission" date="2020-07" db="EMBL/GenBank/DDBJ databases">
        <title>A new beta-1,3-glucan-decomposing anaerobic bacterium isolated from anoxic soil subjected to biological soil disinfestation.</title>
        <authorList>
            <person name="Ueki A."/>
            <person name="Tonouchi A."/>
        </authorList>
    </citation>
    <scope>NUCLEOTIDE SEQUENCE [LARGE SCALE GENOMIC DNA]</scope>
    <source>
        <strain evidence="1 2">TW1</strain>
    </source>
</reference>
<name>A0A6V8SA12_9CLOT</name>
<dbReference type="RefSeq" id="WP_183275682.1">
    <property type="nucleotide sequence ID" value="NZ_BLZR01000001.1"/>
</dbReference>
<dbReference type="EMBL" id="BLZR01000001">
    <property type="protein sequence ID" value="GFP74097.1"/>
    <property type="molecule type" value="Genomic_DNA"/>
</dbReference>